<keyword evidence="2" id="KW-1185">Reference proteome</keyword>
<name>A0A5B6V3W7_9ROSI</name>
<protein>
    <submittedName>
        <fullName evidence="1">Retrovirus-related Pol polyprotein from transposon 17.6</fullName>
    </submittedName>
</protein>
<accession>A0A5B6V3W7</accession>
<comment type="caution">
    <text evidence="1">The sequence shown here is derived from an EMBL/GenBank/DDBJ whole genome shotgun (WGS) entry which is preliminary data.</text>
</comment>
<dbReference type="OrthoDB" id="1424208at2759"/>
<evidence type="ECO:0000313" key="2">
    <source>
        <dbReference type="Proteomes" id="UP000325315"/>
    </source>
</evidence>
<sequence>MVTVKQVVQFKKFLDVLKKLHINILVVEALEQMPNYVKFMKDILSIKKDCSTNEGVQCVLIEQDTSKIEGPWKVYYTL</sequence>
<dbReference type="EMBL" id="SMMG02000008">
    <property type="protein sequence ID" value="KAA3463847.1"/>
    <property type="molecule type" value="Genomic_DNA"/>
</dbReference>
<dbReference type="Proteomes" id="UP000325315">
    <property type="component" value="Unassembled WGS sequence"/>
</dbReference>
<reference evidence="1" key="1">
    <citation type="submission" date="2019-08" db="EMBL/GenBank/DDBJ databases">
        <authorList>
            <person name="Liu F."/>
        </authorList>
    </citation>
    <scope>NUCLEOTIDE SEQUENCE [LARGE SCALE GENOMIC DNA]</scope>
    <source>
        <strain evidence="1">PA1801</strain>
        <tissue evidence="1">Leaf</tissue>
    </source>
</reference>
<evidence type="ECO:0000313" key="1">
    <source>
        <dbReference type="EMBL" id="KAA3463847.1"/>
    </source>
</evidence>
<dbReference type="AlphaFoldDB" id="A0A5B6V3W7"/>
<gene>
    <name evidence="1" type="ORF">EPI10_008165</name>
</gene>
<organism evidence="1 2">
    <name type="scientific">Gossypium australe</name>
    <dbReference type="NCBI Taxonomy" id="47621"/>
    <lineage>
        <taxon>Eukaryota</taxon>
        <taxon>Viridiplantae</taxon>
        <taxon>Streptophyta</taxon>
        <taxon>Embryophyta</taxon>
        <taxon>Tracheophyta</taxon>
        <taxon>Spermatophyta</taxon>
        <taxon>Magnoliopsida</taxon>
        <taxon>eudicotyledons</taxon>
        <taxon>Gunneridae</taxon>
        <taxon>Pentapetalae</taxon>
        <taxon>rosids</taxon>
        <taxon>malvids</taxon>
        <taxon>Malvales</taxon>
        <taxon>Malvaceae</taxon>
        <taxon>Malvoideae</taxon>
        <taxon>Gossypium</taxon>
    </lineage>
</organism>
<proteinExistence type="predicted"/>